<evidence type="ECO:0000256" key="2">
    <source>
        <dbReference type="ARBA" id="ARBA00009142"/>
    </source>
</evidence>
<gene>
    <name evidence="9" type="ORF">NFC73_03580</name>
</gene>
<dbReference type="InterPro" id="IPR002781">
    <property type="entry name" value="TM_pro_TauE-like"/>
</dbReference>
<evidence type="ECO:0000313" key="9">
    <source>
        <dbReference type="EMBL" id="MCP8998822.1"/>
    </source>
</evidence>
<name>A0ABT1LK47_9MICC</name>
<evidence type="ECO:0000256" key="6">
    <source>
        <dbReference type="ARBA" id="ARBA00022989"/>
    </source>
</evidence>
<comment type="subcellular location">
    <subcellularLocation>
        <location evidence="1 8">Cell membrane</location>
        <topology evidence="1 8">Multi-pass membrane protein</topology>
    </subcellularLocation>
</comment>
<evidence type="ECO:0000256" key="3">
    <source>
        <dbReference type="ARBA" id="ARBA00022448"/>
    </source>
</evidence>
<dbReference type="RefSeq" id="WP_254747692.1">
    <property type="nucleotide sequence ID" value="NZ_JANCLV010000002.1"/>
</dbReference>
<keyword evidence="3" id="KW-0813">Transport</keyword>
<accession>A0ABT1LK47</accession>
<dbReference type="PANTHER" id="PTHR30269:SF37">
    <property type="entry name" value="MEMBRANE TRANSPORTER PROTEIN"/>
    <property type="match status" value="1"/>
</dbReference>
<protein>
    <recommendedName>
        <fullName evidence="8">Probable membrane transporter protein</fullName>
    </recommendedName>
</protein>
<evidence type="ECO:0000313" key="10">
    <source>
        <dbReference type="Proteomes" id="UP001524318"/>
    </source>
</evidence>
<dbReference type="Proteomes" id="UP001524318">
    <property type="component" value="Unassembled WGS sequence"/>
</dbReference>
<feature type="transmembrane region" description="Helical" evidence="8">
    <location>
        <begin position="93"/>
        <end position="110"/>
    </location>
</feature>
<evidence type="ECO:0000256" key="4">
    <source>
        <dbReference type="ARBA" id="ARBA00022475"/>
    </source>
</evidence>
<keyword evidence="10" id="KW-1185">Reference proteome</keyword>
<feature type="transmembrane region" description="Helical" evidence="8">
    <location>
        <begin position="225"/>
        <end position="243"/>
    </location>
</feature>
<proteinExistence type="inferred from homology"/>
<dbReference type="InterPro" id="IPR052017">
    <property type="entry name" value="TSUP"/>
</dbReference>
<evidence type="ECO:0000256" key="8">
    <source>
        <dbReference type="RuleBase" id="RU363041"/>
    </source>
</evidence>
<evidence type="ECO:0000256" key="5">
    <source>
        <dbReference type="ARBA" id="ARBA00022692"/>
    </source>
</evidence>
<comment type="caution">
    <text evidence="9">The sequence shown here is derived from an EMBL/GenBank/DDBJ whole genome shotgun (WGS) entry which is preliminary data.</text>
</comment>
<evidence type="ECO:0000256" key="7">
    <source>
        <dbReference type="ARBA" id="ARBA00023136"/>
    </source>
</evidence>
<feature type="transmembrane region" description="Helical" evidence="8">
    <location>
        <begin position="195"/>
        <end position="213"/>
    </location>
</feature>
<keyword evidence="7 8" id="KW-0472">Membrane</keyword>
<keyword evidence="5 8" id="KW-0812">Transmembrane</keyword>
<keyword evidence="6 8" id="KW-1133">Transmembrane helix</keyword>
<dbReference type="PANTHER" id="PTHR30269">
    <property type="entry name" value="TRANSMEMBRANE PROTEIN YFCA"/>
    <property type="match status" value="1"/>
</dbReference>
<evidence type="ECO:0000256" key="1">
    <source>
        <dbReference type="ARBA" id="ARBA00004651"/>
    </source>
</evidence>
<sequence length="248" mass="25576">MVFALVLIAVVAGALAQRLAGLGFGLLVSPVLVVLLGPFDGVMIINLCGAASSLLILSRVWRHVEWKRYFGLALAALAGVLPGAWLASNVAEAPLEICIGILLIIALLASQRLTRSSWRASGPVPMVSLGFTSGLMNAAAGVGGPAITAYAIATRWEQKSFGATLQPYFVTTGLSSLVIKYVLSGGHVPGLDGWQWLSILAAMVAGIMAGDLLSGKVKPAAVRRIVVAIAYIGAVSTLAKGFIELAAG</sequence>
<keyword evidence="4 8" id="KW-1003">Cell membrane</keyword>
<reference evidence="9 10" key="1">
    <citation type="submission" date="2022-06" db="EMBL/GenBank/DDBJ databases">
        <title>Pseudarthrobacter sp. strain RMG13 Genome sequencing and assembly.</title>
        <authorList>
            <person name="Kim I."/>
        </authorList>
    </citation>
    <scope>NUCLEOTIDE SEQUENCE [LARGE SCALE GENOMIC DNA]</scope>
    <source>
        <strain evidence="9 10">RMG13</strain>
    </source>
</reference>
<comment type="similarity">
    <text evidence="2 8">Belongs to the 4-toluene sulfonate uptake permease (TSUP) (TC 2.A.102) family.</text>
</comment>
<feature type="transmembrane region" description="Helical" evidence="8">
    <location>
        <begin position="69"/>
        <end position="87"/>
    </location>
</feature>
<feature type="transmembrane region" description="Helical" evidence="8">
    <location>
        <begin position="32"/>
        <end position="57"/>
    </location>
</feature>
<dbReference type="EMBL" id="JANCLV010000002">
    <property type="protein sequence ID" value="MCP8998822.1"/>
    <property type="molecule type" value="Genomic_DNA"/>
</dbReference>
<dbReference type="Pfam" id="PF01925">
    <property type="entry name" value="TauE"/>
    <property type="match status" value="1"/>
</dbReference>
<organism evidence="9 10">
    <name type="scientific">Pseudarthrobacter humi</name>
    <dbReference type="NCBI Taxonomy" id="2952523"/>
    <lineage>
        <taxon>Bacteria</taxon>
        <taxon>Bacillati</taxon>
        <taxon>Actinomycetota</taxon>
        <taxon>Actinomycetes</taxon>
        <taxon>Micrococcales</taxon>
        <taxon>Micrococcaceae</taxon>
        <taxon>Pseudarthrobacter</taxon>
    </lineage>
</organism>